<dbReference type="EMBL" id="DS022267">
    <property type="protein sequence ID" value="EWG55957.1"/>
    <property type="molecule type" value="Genomic_DNA"/>
</dbReference>
<sequence>MAPRPNTLHKLPLTRQQHGLALLRRSPVPQNYFLSSGSGIQAFNIPPQNGKASRNKAIRQQWGRCQVFSPGTVLSASLGGEAFAPATTEEMGTTALSTVQTLVARPSNAGAGKGTTVALPVAILQSKTQLMVSPNVSPYCFW</sequence>
<dbReference type="GeneID" id="30071348"/>
<name>W7NHQ9_GIBM7</name>
<reference evidence="2" key="1">
    <citation type="journal article" date="2007" name="Science">
        <title>The Fusarium graminearum genome reveals a link between localized polymorphism and pathogen specialization.</title>
        <authorList>
            <person name="Cuomo C.A."/>
            <person name="Gueldener U."/>
            <person name="Xu J.-R."/>
            <person name="Trail F."/>
            <person name="Turgeon B.G."/>
            <person name="Di Pietro A."/>
            <person name="Walton J.D."/>
            <person name="Ma L.-J."/>
            <person name="Baker S.E."/>
            <person name="Rep M."/>
            <person name="Adam G."/>
            <person name="Antoniw J."/>
            <person name="Baldwin T."/>
            <person name="Calvo S.E."/>
            <person name="Chang Y.-L."/>
            <person name="DeCaprio D."/>
            <person name="Gale L.R."/>
            <person name="Gnerre S."/>
            <person name="Goswami R.S."/>
            <person name="Hammond-Kosack K."/>
            <person name="Harris L.J."/>
            <person name="Hilburn K."/>
            <person name="Kennell J.C."/>
            <person name="Kroken S."/>
            <person name="Magnuson J.K."/>
            <person name="Mannhaupt G."/>
            <person name="Mauceli E.W."/>
            <person name="Mewes H.-W."/>
            <person name="Mitterbauer R."/>
            <person name="Muehlbauer G."/>
            <person name="Muensterkoetter M."/>
            <person name="Nelson D."/>
            <person name="O'Donnell K."/>
            <person name="Ouellet T."/>
            <person name="Qi W."/>
            <person name="Quesneville H."/>
            <person name="Roncero M.I.G."/>
            <person name="Seong K.-Y."/>
            <person name="Tetko I.V."/>
            <person name="Urban M."/>
            <person name="Waalwijk C."/>
            <person name="Ward T.J."/>
            <person name="Yao J."/>
            <person name="Birren B.W."/>
            <person name="Kistler H.C."/>
        </authorList>
    </citation>
    <scope>NUCLEOTIDE SEQUENCE [LARGE SCALE GENOMIC DNA]</scope>
    <source>
        <strain evidence="2">M3125 / FGSC 7600</strain>
    </source>
</reference>
<dbReference type="RefSeq" id="XP_018762148.1">
    <property type="nucleotide sequence ID" value="XM_018903400.1"/>
</dbReference>
<dbReference type="AlphaFoldDB" id="W7NHQ9"/>
<protein>
    <submittedName>
        <fullName evidence="1">Uncharacterized protein</fullName>
    </submittedName>
</protein>
<reference evidence="1 2" key="2">
    <citation type="journal article" date="2010" name="Nature">
        <title>Comparative genomics reveals mobile pathogenicity chromosomes in Fusarium.</title>
        <authorList>
            <person name="Ma L.J."/>
            <person name="van der Does H.C."/>
            <person name="Borkovich K.A."/>
            <person name="Coleman J.J."/>
            <person name="Daboussi M.J."/>
            <person name="Di Pietro A."/>
            <person name="Dufresne M."/>
            <person name="Freitag M."/>
            <person name="Grabherr M."/>
            <person name="Henrissat B."/>
            <person name="Houterman P.M."/>
            <person name="Kang S."/>
            <person name="Shim W.B."/>
            <person name="Woloshuk C."/>
            <person name="Xie X."/>
            <person name="Xu J.R."/>
            <person name="Antoniw J."/>
            <person name="Baker S.E."/>
            <person name="Bluhm B.H."/>
            <person name="Breakspear A."/>
            <person name="Brown D.W."/>
            <person name="Butchko R.A."/>
            <person name="Chapman S."/>
            <person name="Coulson R."/>
            <person name="Coutinho P.M."/>
            <person name="Danchin E.G."/>
            <person name="Diener A."/>
            <person name="Gale L.R."/>
            <person name="Gardiner D.M."/>
            <person name="Goff S."/>
            <person name="Hammond-Kosack K.E."/>
            <person name="Hilburn K."/>
            <person name="Hua-Van A."/>
            <person name="Jonkers W."/>
            <person name="Kazan K."/>
            <person name="Kodira C.D."/>
            <person name="Koehrsen M."/>
            <person name="Kumar L."/>
            <person name="Lee Y.H."/>
            <person name="Li L."/>
            <person name="Manners J.M."/>
            <person name="Miranda-Saavedra D."/>
            <person name="Mukherjee M."/>
            <person name="Park G."/>
            <person name="Park J."/>
            <person name="Park S.Y."/>
            <person name="Proctor R.H."/>
            <person name="Regev A."/>
            <person name="Ruiz-Roldan M.C."/>
            <person name="Sain D."/>
            <person name="Sakthikumar S."/>
            <person name="Sykes S."/>
            <person name="Schwartz D.C."/>
            <person name="Turgeon B.G."/>
            <person name="Wapinski I."/>
            <person name="Yoder O."/>
            <person name="Young S."/>
            <person name="Zeng Q."/>
            <person name="Zhou S."/>
            <person name="Galagan J."/>
            <person name="Cuomo C.A."/>
            <person name="Kistler H.C."/>
            <person name="Rep M."/>
        </authorList>
    </citation>
    <scope>NUCLEOTIDE SEQUENCE [LARGE SCALE GENOMIC DNA]</scope>
    <source>
        <strain evidence="2">M3125 / FGSC 7600</strain>
    </source>
</reference>
<organism evidence="1 2">
    <name type="scientific">Gibberella moniliformis (strain M3125 / FGSC 7600)</name>
    <name type="common">Maize ear and stalk rot fungus</name>
    <name type="synonym">Fusarium verticillioides</name>
    <dbReference type="NCBI Taxonomy" id="334819"/>
    <lineage>
        <taxon>Eukaryota</taxon>
        <taxon>Fungi</taxon>
        <taxon>Dikarya</taxon>
        <taxon>Ascomycota</taxon>
        <taxon>Pezizomycotina</taxon>
        <taxon>Sordariomycetes</taxon>
        <taxon>Hypocreomycetidae</taxon>
        <taxon>Hypocreales</taxon>
        <taxon>Nectriaceae</taxon>
        <taxon>Fusarium</taxon>
        <taxon>Fusarium fujikuroi species complex</taxon>
    </lineage>
</organism>
<dbReference type="VEuPathDB" id="FungiDB:FVEG_14064"/>
<dbReference type="KEGG" id="fvr:FVEG_14064"/>
<evidence type="ECO:0000313" key="1">
    <source>
        <dbReference type="EMBL" id="EWG55957.1"/>
    </source>
</evidence>
<dbReference type="Proteomes" id="UP000009096">
    <property type="component" value="Unassembled WGS sequence"/>
</dbReference>
<gene>
    <name evidence="1" type="ORF">FVEG_14064</name>
</gene>
<proteinExistence type="predicted"/>
<evidence type="ECO:0000313" key="2">
    <source>
        <dbReference type="Proteomes" id="UP000009096"/>
    </source>
</evidence>
<keyword evidence="2" id="KW-1185">Reference proteome</keyword>
<accession>W7NHQ9</accession>